<organism evidence="4 5">
    <name type="scientific">Anaerostipes hadrus</name>
    <dbReference type="NCBI Taxonomy" id="649756"/>
    <lineage>
        <taxon>Bacteria</taxon>
        <taxon>Bacillati</taxon>
        <taxon>Bacillota</taxon>
        <taxon>Clostridia</taxon>
        <taxon>Lachnospirales</taxon>
        <taxon>Lachnospiraceae</taxon>
        <taxon>Anaerostipes</taxon>
    </lineage>
</organism>
<evidence type="ECO:0000313" key="4">
    <source>
        <dbReference type="EMBL" id="CUN06820.1"/>
    </source>
</evidence>
<dbReference type="InterPro" id="IPR035413">
    <property type="entry name" value="Terminase_L_C"/>
</dbReference>
<feature type="coiled-coil region" evidence="1">
    <location>
        <begin position="101"/>
        <end position="128"/>
    </location>
</feature>
<dbReference type="InterPro" id="IPR035412">
    <property type="entry name" value="Terminase_L_N"/>
</dbReference>
<dbReference type="Pfam" id="PF17288">
    <property type="entry name" value="Terminase_3C"/>
    <property type="match status" value="1"/>
</dbReference>
<dbReference type="NCBIfam" id="TIGR01547">
    <property type="entry name" value="phage_term_2"/>
    <property type="match status" value="1"/>
</dbReference>
<proteinExistence type="predicted"/>
<dbReference type="PANTHER" id="PTHR39184">
    <property type="match status" value="1"/>
</dbReference>
<dbReference type="EMBL" id="CYXT01000019">
    <property type="protein sequence ID" value="CUN06820.1"/>
    <property type="molecule type" value="Genomic_DNA"/>
</dbReference>
<dbReference type="PANTHER" id="PTHR39184:SF1">
    <property type="entry name" value="PBSX PHAGE TERMINASE LARGE SUBUNIT"/>
    <property type="match status" value="1"/>
</dbReference>
<evidence type="ECO:0000256" key="1">
    <source>
        <dbReference type="SAM" id="Coils"/>
    </source>
</evidence>
<dbReference type="InterPro" id="IPR027417">
    <property type="entry name" value="P-loop_NTPase"/>
</dbReference>
<reference evidence="4 5" key="1">
    <citation type="submission" date="2015-09" db="EMBL/GenBank/DDBJ databases">
        <authorList>
            <consortium name="Pathogen Informatics"/>
        </authorList>
    </citation>
    <scope>NUCLEOTIDE SEQUENCE [LARGE SCALE GENOMIC DNA]</scope>
    <source>
        <strain evidence="4 5">2789STDY5608868</strain>
    </source>
</reference>
<dbReference type="GO" id="GO:0051276">
    <property type="term" value="P:chromosome organization"/>
    <property type="evidence" value="ECO:0007669"/>
    <property type="project" value="InterPro"/>
</dbReference>
<dbReference type="Gene3D" id="1.10.10.1400">
    <property type="entry name" value="Terminase, small subunit, N-terminal DNA-binding domain, HTH motif"/>
    <property type="match status" value="1"/>
</dbReference>
<dbReference type="Gene3D" id="3.30.420.280">
    <property type="match status" value="1"/>
</dbReference>
<feature type="domain" description="Phage terminase large subunit N-terminal" evidence="2">
    <location>
        <begin position="156"/>
        <end position="358"/>
    </location>
</feature>
<gene>
    <name evidence="4" type="ORF">ERS852425_02417</name>
</gene>
<sequence>MRNELTQKQRTFAHAWIKNGGNDYQAAIEAGYSPATAKNAKKNIIEKHGVKEYIAELQAKTDKENGYDIMSLADIQRRRSMIATGALQDSFGFTPDFPDQLKAMNDLEKALTVQAKEEEEKKAREEALRNKTYHMDLDIIPDVFHPMIRDVRNHRHTEYVLPGGRGSGKSSTIPNIITELMRNNHDIHCLVVRKVYNTVKDSVFAKTKWAITKQEFSEKDYKYTSSPYEITMRDTGQKIFFRGADDKEKIKSIAPDFGYIAIVWFEELDQFAGPEEIRNIEQSAIRGGDLAWIFKSFNPPKSANNWANQYLQEPKENRLITRSTYLDVPKEWLGQPFIDEAEHLKEIRPEAYEHEYMGIANGNGGAVFEYVEVREITDEEISQMDRIYQGVDWGWYPDKYAFTRTYYDAARETIYFIDEHCVNKQSNEQTAEWIKKKGYNDYAIICDSAEPKSVEDYRNLGLVAQAAVKGPGSVEYGMKWLQRRKIVIDPRRTPYTYKEITTYEYDRDKDGNIISGYPDRDNHAIDSLRYAYNRVIMRRGENA</sequence>
<dbReference type="InterPro" id="IPR006437">
    <property type="entry name" value="Phage_terminase_lsu"/>
</dbReference>
<dbReference type="Gene3D" id="3.40.50.300">
    <property type="entry name" value="P-loop containing nucleotide triphosphate hydrolases"/>
    <property type="match status" value="1"/>
</dbReference>
<dbReference type="Pfam" id="PF04466">
    <property type="entry name" value="Terminase_3"/>
    <property type="match status" value="1"/>
</dbReference>
<dbReference type="Pfam" id="PF03592">
    <property type="entry name" value="Terminase_2"/>
    <property type="match status" value="1"/>
</dbReference>
<dbReference type="Proteomes" id="UP000095598">
    <property type="component" value="Unassembled WGS sequence"/>
</dbReference>
<name>A0A173TWY9_ANAHA</name>
<dbReference type="RefSeq" id="WP_055259218.1">
    <property type="nucleotide sequence ID" value="NZ_CYXT01000019.1"/>
</dbReference>
<evidence type="ECO:0000259" key="3">
    <source>
        <dbReference type="Pfam" id="PF17288"/>
    </source>
</evidence>
<dbReference type="AlphaFoldDB" id="A0A173TWY9"/>
<evidence type="ECO:0000313" key="5">
    <source>
        <dbReference type="Proteomes" id="UP000095598"/>
    </source>
</evidence>
<accession>A0A173TWY9</accession>
<protein>
    <submittedName>
        <fullName evidence="4">Uncharacterized conserved protein</fullName>
    </submittedName>
</protein>
<feature type="domain" description="Phage terminase large subunit C-terminal" evidence="3">
    <location>
        <begin position="392"/>
        <end position="531"/>
    </location>
</feature>
<dbReference type="InterPro" id="IPR052380">
    <property type="entry name" value="Viral_DNA_packaging_terminase"/>
</dbReference>
<dbReference type="InterPro" id="IPR005335">
    <property type="entry name" value="Terminase_ssu"/>
</dbReference>
<dbReference type="InterPro" id="IPR038713">
    <property type="entry name" value="Terminase_Gp1_N_sf"/>
</dbReference>
<evidence type="ECO:0000259" key="2">
    <source>
        <dbReference type="Pfam" id="PF04466"/>
    </source>
</evidence>
<keyword evidence="1" id="KW-0175">Coiled coil</keyword>